<evidence type="ECO:0000313" key="5">
    <source>
        <dbReference type="Proteomes" id="UP000049983"/>
    </source>
</evidence>
<dbReference type="PROSITE" id="PS50883">
    <property type="entry name" value="EAL"/>
    <property type="match status" value="1"/>
</dbReference>
<dbReference type="EMBL" id="CXWC01000001">
    <property type="protein sequence ID" value="CTQ64714.1"/>
    <property type="molecule type" value="Genomic_DNA"/>
</dbReference>
<dbReference type="PROSITE" id="PS50887">
    <property type="entry name" value="GGDEF"/>
    <property type="match status" value="1"/>
</dbReference>
<dbReference type="SMART" id="SM00267">
    <property type="entry name" value="GGDEF"/>
    <property type="match status" value="1"/>
</dbReference>
<evidence type="ECO:0000259" key="2">
    <source>
        <dbReference type="PROSITE" id="PS50883"/>
    </source>
</evidence>
<accession>A0A0M7ALF4</accession>
<dbReference type="SUPFAM" id="SSF141868">
    <property type="entry name" value="EAL domain-like"/>
    <property type="match status" value="1"/>
</dbReference>
<reference evidence="5" key="1">
    <citation type="submission" date="2015-07" db="EMBL/GenBank/DDBJ databases">
        <authorList>
            <person name="Rodrigo-Torres Lidia"/>
            <person name="Arahal R.David."/>
        </authorList>
    </citation>
    <scope>NUCLEOTIDE SEQUENCE [LARGE SCALE GENOMIC DNA]</scope>
    <source>
        <strain evidence="5">CECT 5096</strain>
    </source>
</reference>
<dbReference type="InterPro" id="IPR029787">
    <property type="entry name" value="Nucleotide_cyclase"/>
</dbReference>
<dbReference type="Proteomes" id="UP000049983">
    <property type="component" value="Unassembled WGS sequence"/>
</dbReference>
<dbReference type="NCBIfam" id="TIGR00254">
    <property type="entry name" value="GGDEF"/>
    <property type="match status" value="1"/>
</dbReference>
<keyword evidence="5" id="KW-1185">Reference proteome</keyword>
<dbReference type="Pfam" id="PF00563">
    <property type="entry name" value="EAL"/>
    <property type="match status" value="1"/>
</dbReference>
<dbReference type="SUPFAM" id="SSF54631">
    <property type="entry name" value="CBS-domain pair"/>
    <property type="match status" value="1"/>
</dbReference>
<dbReference type="InterPro" id="IPR050706">
    <property type="entry name" value="Cyclic-di-GMP_PDE-like"/>
</dbReference>
<dbReference type="PANTHER" id="PTHR33121:SF76">
    <property type="entry name" value="SIGNALING PROTEIN"/>
    <property type="match status" value="1"/>
</dbReference>
<dbReference type="GO" id="GO:0071111">
    <property type="term" value="F:cyclic-guanylate-specific phosphodiesterase activity"/>
    <property type="evidence" value="ECO:0007669"/>
    <property type="project" value="InterPro"/>
</dbReference>
<dbReference type="InterPro" id="IPR043128">
    <property type="entry name" value="Rev_trsase/Diguanyl_cyclase"/>
</dbReference>
<evidence type="ECO:0000313" key="4">
    <source>
        <dbReference type="EMBL" id="CTQ64714.1"/>
    </source>
</evidence>
<feature type="domain" description="GGDEF" evidence="3">
    <location>
        <begin position="444"/>
        <end position="599"/>
    </location>
</feature>
<dbReference type="GeneID" id="97667951"/>
<dbReference type="SMART" id="SM00052">
    <property type="entry name" value="EAL"/>
    <property type="match status" value="1"/>
</dbReference>
<protein>
    <submittedName>
        <fullName evidence="4">Putative membrane protein YjcC</fullName>
    </submittedName>
</protein>
<dbReference type="InterPro" id="IPR000160">
    <property type="entry name" value="GGDEF_dom"/>
</dbReference>
<dbReference type="InterPro" id="IPR001633">
    <property type="entry name" value="EAL_dom"/>
</dbReference>
<dbReference type="SUPFAM" id="SSF55073">
    <property type="entry name" value="Nucleotide cyclase"/>
    <property type="match status" value="1"/>
</dbReference>
<proteinExistence type="predicted"/>
<dbReference type="RefSeq" id="WP_055116415.1">
    <property type="nucleotide sequence ID" value="NZ_CXWA01000003.1"/>
</dbReference>
<evidence type="ECO:0000259" key="3">
    <source>
        <dbReference type="PROSITE" id="PS50887"/>
    </source>
</evidence>
<feature type="compositionally biased region" description="Basic and acidic residues" evidence="1">
    <location>
        <begin position="7"/>
        <end position="20"/>
    </location>
</feature>
<gene>
    <name evidence="4" type="primary">yjcC</name>
    <name evidence="4" type="ORF">LA5096_00496</name>
</gene>
<dbReference type="Gene3D" id="3.30.70.270">
    <property type="match status" value="1"/>
</dbReference>
<sequence length="599" mass="66802">MSSQRNSEPETGKDSVKPFPRSRDAILEGLDYALQPITDIGTGVVYGYEAQLDNGDCEDAPTIDELLDDAYEEGFLPDLEASLFAKALSRFGKLRTAQGTKLFFRIDGRDLGLQADPRMHLTELVAAAGLQNNQVCIEFSERHQHSIADATQHAISDLRQMGFLVALDNFGRGSSELRLLHDVSPDYVKIGRFFLNGVDSDPRRNLFVTTVANLAHVLGARVIASGVETEREFKACRNIGCDLVQGSFVARPFHKAASAKLFYDHVREPGAGHKRRAEQDRIRNELLQLPTIGFGATMTELLDMVVHNQEGNVIPVLDENQEPRGLIHERDLKAYLYAGGKDDDTDTRIALDFPLRSFVRACPIADIDSNADMLLVTFASSINSDGIIITENFRYAGFLSATSLLKIIHEKRLQEAQDQNPLTRMPGNGAISRYISETARKGTHDRHLCYLDFDNFKPFNDTYGYRQGDRAIILFSELLQRHVSGSGTFHGHIGGDDFFAGFQNTDQTDVATRMLALKRAFRVDVESFYETGHRELGYIEAQDRFGTTRQFPLLQCSISILSLPRGMVIHPDTLNDEISELKLEAKRADDGIVVKKLAA</sequence>
<dbReference type="InterPro" id="IPR000644">
    <property type="entry name" value="CBS_dom"/>
</dbReference>
<feature type="domain" description="EAL" evidence="2">
    <location>
        <begin position="13"/>
        <end position="266"/>
    </location>
</feature>
<dbReference type="CDD" id="cd01948">
    <property type="entry name" value="EAL"/>
    <property type="match status" value="1"/>
</dbReference>
<feature type="region of interest" description="Disordered" evidence="1">
    <location>
        <begin position="1"/>
        <end position="20"/>
    </location>
</feature>
<dbReference type="InterPro" id="IPR046342">
    <property type="entry name" value="CBS_dom_sf"/>
</dbReference>
<dbReference type="OrthoDB" id="1673646at2"/>
<organism evidence="4 5">
    <name type="scientific">Roseibium album</name>
    <dbReference type="NCBI Taxonomy" id="311410"/>
    <lineage>
        <taxon>Bacteria</taxon>
        <taxon>Pseudomonadati</taxon>
        <taxon>Pseudomonadota</taxon>
        <taxon>Alphaproteobacteria</taxon>
        <taxon>Hyphomicrobiales</taxon>
        <taxon>Stappiaceae</taxon>
        <taxon>Roseibium</taxon>
    </lineage>
</organism>
<dbReference type="InterPro" id="IPR035919">
    <property type="entry name" value="EAL_sf"/>
</dbReference>
<dbReference type="STRING" id="311410.LA5095_03127"/>
<dbReference type="Pfam" id="PF00990">
    <property type="entry name" value="GGDEF"/>
    <property type="match status" value="1"/>
</dbReference>
<dbReference type="AlphaFoldDB" id="A0A0M7ALF4"/>
<name>A0A0M7ALF4_9HYPH</name>
<dbReference type="Pfam" id="PF00571">
    <property type="entry name" value="CBS"/>
    <property type="match status" value="1"/>
</dbReference>
<evidence type="ECO:0000256" key="1">
    <source>
        <dbReference type="SAM" id="MobiDB-lite"/>
    </source>
</evidence>
<dbReference type="PANTHER" id="PTHR33121">
    <property type="entry name" value="CYCLIC DI-GMP PHOSPHODIESTERASE PDEF"/>
    <property type="match status" value="1"/>
</dbReference>
<dbReference type="Gene3D" id="3.20.20.450">
    <property type="entry name" value="EAL domain"/>
    <property type="match status" value="1"/>
</dbReference>